<feature type="region of interest" description="Disordered" evidence="1">
    <location>
        <begin position="303"/>
        <end position="341"/>
    </location>
</feature>
<protein>
    <recommendedName>
        <fullName evidence="2">Nucleoside diphosphate kinase-like domain-containing protein</fullName>
    </recommendedName>
</protein>
<feature type="compositionally biased region" description="Basic and acidic residues" evidence="1">
    <location>
        <begin position="313"/>
        <end position="329"/>
    </location>
</feature>
<dbReference type="InterPro" id="IPR034907">
    <property type="entry name" value="NDK-like_dom"/>
</dbReference>
<sequence>MSHSAVDARALDSLTRDPRKAEAYRHDPYMREALASLAPALGTDALHRHTFVVLKPDAVAGRRCAPVLGILRDLGWHPVAATTVRFDPLLVRELWRYQFNAASAQRIALVDPLLSSGPSLLVLLEDRGTDRELPASVRLTAAKGSAEPSAARSGDLRTRVGRVNGLLNFMHTADEPADVARELQLFSYQTGWAWCAGPLLGTAPADPAAAEETLRTLLRAAEAETPAHDLRLDASLDRLAALDGPWGARAREAADPARIEEWLRLLRRAPLPDGDARWDVLTVLTGWIHCNEEGVAPLIATTPAGAWRTTASRRTEETDGRTEETDSRSTPHPAPKEATAA</sequence>
<dbReference type="EMBL" id="BMSJ01000009">
    <property type="protein sequence ID" value="GGR38232.1"/>
    <property type="molecule type" value="Genomic_DNA"/>
</dbReference>
<dbReference type="SUPFAM" id="SSF54919">
    <property type="entry name" value="Nucleoside diphosphate kinase, NDK"/>
    <property type="match status" value="1"/>
</dbReference>
<reference evidence="4 5" key="2">
    <citation type="submission" date="2017-09" db="EMBL/GenBank/DDBJ databases">
        <authorList>
            <person name="Lee N."/>
            <person name="Cho B.-K."/>
        </authorList>
    </citation>
    <scope>NUCLEOTIDE SEQUENCE [LARGE SCALE GENOMIC DNA]</scope>
    <source>
        <strain evidence="4 5">ATCC 19740</strain>
    </source>
</reference>
<dbReference type="Gene3D" id="3.30.70.141">
    <property type="entry name" value="Nucleoside diphosphate kinase-like domain"/>
    <property type="match status" value="1"/>
</dbReference>
<dbReference type="AlphaFoldDB" id="A0AAV4KPR0"/>
<evidence type="ECO:0000313" key="5">
    <source>
        <dbReference type="Proteomes" id="UP000326029"/>
    </source>
</evidence>
<dbReference type="InterPro" id="IPR036850">
    <property type="entry name" value="NDK-like_dom_sf"/>
</dbReference>
<evidence type="ECO:0000313" key="3">
    <source>
        <dbReference type="EMBL" id="GGR38232.1"/>
    </source>
</evidence>
<gene>
    <name evidence="4" type="ORF">CP977_14590</name>
    <name evidence="3" type="ORF">GCM10010497_46460</name>
</gene>
<dbReference type="Proteomes" id="UP000326029">
    <property type="component" value="Chromosome"/>
</dbReference>
<accession>A0AAV4KPR0</accession>
<organism evidence="3 6">
    <name type="scientific">Streptomyces cinereoruber</name>
    <dbReference type="NCBI Taxonomy" id="67260"/>
    <lineage>
        <taxon>Bacteria</taxon>
        <taxon>Bacillati</taxon>
        <taxon>Actinomycetota</taxon>
        <taxon>Actinomycetes</taxon>
        <taxon>Kitasatosporales</taxon>
        <taxon>Streptomycetaceae</taxon>
        <taxon>Streptomyces</taxon>
    </lineage>
</organism>
<name>A0AAV4KPR0_9ACTN</name>
<evidence type="ECO:0000259" key="2">
    <source>
        <dbReference type="Pfam" id="PF00334"/>
    </source>
</evidence>
<evidence type="ECO:0000256" key="1">
    <source>
        <dbReference type="SAM" id="MobiDB-lite"/>
    </source>
</evidence>
<dbReference type="Pfam" id="PF00334">
    <property type="entry name" value="NDK"/>
    <property type="match status" value="1"/>
</dbReference>
<dbReference type="Proteomes" id="UP000642014">
    <property type="component" value="Unassembled WGS sequence"/>
</dbReference>
<evidence type="ECO:0000313" key="4">
    <source>
        <dbReference type="EMBL" id="QEV33239.1"/>
    </source>
</evidence>
<keyword evidence="5" id="KW-1185">Reference proteome</keyword>
<evidence type="ECO:0000313" key="6">
    <source>
        <dbReference type="Proteomes" id="UP000642014"/>
    </source>
</evidence>
<reference evidence="3" key="3">
    <citation type="submission" date="2023-08" db="EMBL/GenBank/DDBJ databases">
        <authorList>
            <person name="Sun Q."/>
            <person name="Ohkuma M."/>
        </authorList>
    </citation>
    <scope>NUCLEOTIDE SEQUENCE</scope>
    <source>
        <strain evidence="3">JCM 4205</strain>
    </source>
</reference>
<dbReference type="RefSeq" id="WP_152370234.1">
    <property type="nucleotide sequence ID" value="NZ_BMSJ01000009.1"/>
</dbReference>
<dbReference type="EMBL" id="CP023693">
    <property type="protein sequence ID" value="QEV33239.1"/>
    <property type="molecule type" value="Genomic_DNA"/>
</dbReference>
<feature type="domain" description="Nucleoside diphosphate kinase-like" evidence="2">
    <location>
        <begin position="49"/>
        <end position="186"/>
    </location>
</feature>
<reference evidence="3 6" key="1">
    <citation type="journal article" date="2014" name="Int. J. Syst. Evol. Microbiol.">
        <title>Complete genome sequence of Corynebacterium casei LMG S-19264T (=DSM 44701T), isolated from a smear-ripened cheese.</title>
        <authorList>
            <consortium name="US DOE Joint Genome Institute (JGI-PGF)"/>
            <person name="Walter F."/>
            <person name="Albersmeier A."/>
            <person name="Kalinowski J."/>
            <person name="Ruckert C."/>
        </authorList>
    </citation>
    <scope>NUCLEOTIDE SEQUENCE [LARGE SCALE GENOMIC DNA]</scope>
    <source>
        <strain evidence="3 6">JCM 4205</strain>
    </source>
</reference>
<proteinExistence type="predicted"/>
<dbReference type="GeneID" id="95454999"/>